<keyword evidence="2" id="KW-1185">Reference proteome</keyword>
<evidence type="ECO:0000313" key="2">
    <source>
        <dbReference type="Proteomes" id="UP000054144"/>
    </source>
</evidence>
<name>A0A0D7AM10_9AGAR</name>
<accession>A0A0D7AM10</accession>
<proteinExistence type="predicted"/>
<organism evidence="1 2">
    <name type="scientific">Fistulina hepatica ATCC 64428</name>
    <dbReference type="NCBI Taxonomy" id="1128425"/>
    <lineage>
        <taxon>Eukaryota</taxon>
        <taxon>Fungi</taxon>
        <taxon>Dikarya</taxon>
        <taxon>Basidiomycota</taxon>
        <taxon>Agaricomycotina</taxon>
        <taxon>Agaricomycetes</taxon>
        <taxon>Agaricomycetidae</taxon>
        <taxon>Agaricales</taxon>
        <taxon>Fistulinaceae</taxon>
        <taxon>Fistulina</taxon>
    </lineage>
</organism>
<dbReference type="AlphaFoldDB" id="A0A0D7AM10"/>
<sequence>MSTSAPTMKPHSELLPLPLPQAVRSASRKRHELPRIPFELIAVILGHAWAQPMSNHTRERFFKTQCMVCFGWRDQFLRIAYRDVHITSYRAFLHLMRIMCKPDYPVLDYRVTKYPSQLCRSIYFRIEMKDLNPDSTKDDARQVGNALRDMMYDLQYRWRLMPQLRRVAIHYVNMNCDDLTVNHRLLHFPPQVTDLDVNFTITRTREMSNLDYRYRLALLRDPTPQDLPYVEMNLSHVRHLRVFGGSPWLLTAFLVNARYLDTVETDDYFKPGQILRPIRHIVTKATDP</sequence>
<protein>
    <submittedName>
        <fullName evidence="1">Uncharacterized protein</fullName>
    </submittedName>
</protein>
<gene>
    <name evidence="1" type="ORF">FISHEDRAFT_69590</name>
</gene>
<reference evidence="1 2" key="1">
    <citation type="journal article" date="2015" name="Fungal Genet. Biol.">
        <title>Evolution of novel wood decay mechanisms in Agaricales revealed by the genome sequences of Fistulina hepatica and Cylindrobasidium torrendii.</title>
        <authorList>
            <person name="Floudas D."/>
            <person name="Held B.W."/>
            <person name="Riley R."/>
            <person name="Nagy L.G."/>
            <person name="Koehler G."/>
            <person name="Ransdell A.S."/>
            <person name="Younus H."/>
            <person name="Chow J."/>
            <person name="Chiniquy J."/>
            <person name="Lipzen A."/>
            <person name="Tritt A."/>
            <person name="Sun H."/>
            <person name="Haridas S."/>
            <person name="LaButti K."/>
            <person name="Ohm R.A."/>
            <person name="Kues U."/>
            <person name="Blanchette R.A."/>
            <person name="Grigoriev I.V."/>
            <person name="Minto R.E."/>
            <person name="Hibbett D.S."/>
        </authorList>
    </citation>
    <scope>NUCLEOTIDE SEQUENCE [LARGE SCALE GENOMIC DNA]</scope>
    <source>
        <strain evidence="1 2">ATCC 64428</strain>
    </source>
</reference>
<evidence type="ECO:0000313" key="1">
    <source>
        <dbReference type="EMBL" id="KIY52779.1"/>
    </source>
</evidence>
<dbReference type="OrthoDB" id="2836053at2759"/>
<dbReference type="Proteomes" id="UP000054144">
    <property type="component" value="Unassembled WGS sequence"/>
</dbReference>
<dbReference type="EMBL" id="KN881630">
    <property type="protein sequence ID" value="KIY52779.1"/>
    <property type="molecule type" value="Genomic_DNA"/>
</dbReference>